<name>C4KCN7_THASP</name>
<dbReference type="eggNOG" id="COG1426">
    <property type="taxonomic scope" value="Bacteria"/>
</dbReference>
<evidence type="ECO:0000256" key="1">
    <source>
        <dbReference type="SAM" id="Phobius"/>
    </source>
</evidence>
<dbReference type="KEGG" id="tmz:Tmz1t_3391"/>
<dbReference type="AlphaFoldDB" id="C4KCN7"/>
<dbReference type="STRING" id="85643.Tmz1t_3391"/>
<dbReference type="OrthoDB" id="8561330at2"/>
<dbReference type="InterPro" id="IPR050400">
    <property type="entry name" value="Bact_Cytoskel_RodZ"/>
</dbReference>
<evidence type="ECO:0000259" key="2">
    <source>
        <dbReference type="Pfam" id="PF13464"/>
    </source>
</evidence>
<organism evidence="3 4">
    <name type="scientific">Thauera aminoaromatica</name>
    <dbReference type="NCBI Taxonomy" id="164330"/>
    <lineage>
        <taxon>Bacteria</taxon>
        <taxon>Pseudomonadati</taxon>
        <taxon>Pseudomonadota</taxon>
        <taxon>Betaproteobacteria</taxon>
        <taxon>Rhodocyclales</taxon>
        <taxon>Zoogloeaceae</taxon>
        <taxon>Thauera</taxon>
    </lineage>
</organism>
<reference evidence="3 4" key="2">
    <citation type="journal article" date="2012" name="Stand. Genomic Sci.">
        <title>Complete genome sequence of Thauera aminoaromatica strain MZ1T.</title>
        <authorList>
            <person name="Jiang K."/>
            <person name="Sanseverino J."/>
            <person name="Chauhan A."/>
            <person name="Lucas S."/>
            <person name="Copeland A."/>
            <person name="Lapidus A."/>
            <person name="Del Rio T.G."/>
            <person name="Dalin E."/>
            <person name="Tice H."/>
            <person name="Bruce D."/>
            <person name="Goodwin L."/>
            <person name="Pitluck S."/>
            <person name="Sims D."/>
            <person name="Brettin T."/>
            <person name="Detter J.C."/>
            <person name="Han C."/>
            <person name="Chang Y.J."/>
            <person name="Larimer F."/>
            <person name="Land M."/>
            <person name="Hauser L."/>
            <person name="Kyrpides N.C."/>
            <person name="Mikhailova N."/>
            <person name="Moser S."/>
            <person name="Jegier P."/>
            <person name="Close D."/>
            <person name="Debruyn J.M."/>
            <person name="Wang Y."/>
            <person name="Layton A.C."/>
            <person name="Allen M.S."/>
            <person name="Sayler G.S."/>
        </authorList>
    </citation>
    <scope>NUCLEOTIDE SEQUENCE [LARGE SCALE GENOMIC DNA]</scope>
    <source>
        <strain evidence="3 4">MZ1T</strain>
    </source>
</reference>
<keyword evidence="1" id="KW-0812">Transmembrane</keyword>
<feature type="domain" description="Cytoskeleton protein RodZ-like C-terminal" evidence="2">
    <location>
        <begin position="250"/>
        <end position="320"/>
    </location>
</feature>
<dbReference type="SUPFAM" id="SSF47413">
    <property type="entry name" value="lambda repressor-like DNA-binding domains"/>
    <property type="match status" value="1"/>
</dbReference>
<dbReference type="EMBL" id="CP001281">
    <property type="protein sequence ID" value="ACR01985.1"/>
    <property type="molecule type" value="Genomic_DNA"/>
</dbReference>
<dbReference type="InterPro" id="IPR010982">
    <property type="entry name" value="Lambda_DNA-bd_dom_sf"/>
</dbReference>
<dbReference type="Pfam" id="PF13464">
    <property type="entry name" value="RodZ_C"/>
    <property type="match status" value="1"/>
</dbReference>
<dbReference type="Pfam" id="PF13413">
    <property type="entry name" value="HTH_25"/>
    <property type="match status" value="1"/>
</dbReference>
<proteinExistence type="predicted"/>
<dbReference type="RefSeq" id="WP_012585937.1">
    <property type="nucleotide sequence ID" value="NC_011662.2"/>
</dbReference>
<dbReference type="InterPro" id="IPR025194">
    <property type="entry name" value="RodZ-like_C"/>
</dbReference>
<dbReference type="Gene3D" id="1.10.260.40">
    <property type="entry name" value="lambda repressor-like DNA-binding domains"/>
    <property type="match status" value="1"/>
</dbReference>
<dbReference type="Proteomes" id="UP000002186">
    <property type="component" value="Chromosome"/>
</dbReference>
<feature type="transmembrane region" description="Helical" evidence="1">
    <location>
        <begin position="116"/>
        <end position="135"/>
    </location>
</feature>
<accession>C4KCN7</accession>
<reference evidence="4" key="1">
    <citation type="submission" date="2009-05" db="EMBL/GenBank/DDBJ databases">
        <title>Complete sequence of chromosome of Thauera sp. MZ1T.</title>
        <authorList>
            <consortium name="US DOE Joint Genome Institute"/>
            <person name="Lucas S."/>
            <person name="Copeland A."/>
            <person name="Lapidus A."/>
            <person name="Glavina del Rio T."/>
            <person name="Dalin E."/>
            <person name="Tice H."/>
            <person name="Bruce D."/>
            <person name="Goodwin L."/>
            <person name="Pitluck S."/>
            <person name="Sims D."/>
            <person name="Brettin T."/>
            <person name="Detter J.C."/>
            <person name="Han C."/>
            <person name="Larimer F."/>
            <person name="Land M."/>
            <person name="Hauser L."/>
            <person name="Kyrpides N."/>
            <person name="Mikhailova N."/>
            <person name="Sayler G.S."/>
        </authorList>
    </citation>
    <scope>NUCLEOTIDE SEQUENCE [LARGE SCALE GENOMIC DNA]</scope>
    <source>
        <strain evidence="4">MZ1T</strain>
    </source>
</reference>
<keyword evidence="4" id="KW-1185">Reference proteome</keyword>
<dbReference type="GO" id="GO:0003677">
    <property type="term" value="F:DNA binding"/>
    <property type="evidence" value="ECO:0007669"/>
    <property type="project" value="InterPro"/>
</dbReference>
<protein>
    <submittedName>
        <fullName evidence="3">Transcriptional regulator</fullName>
    </submittedName>
</protein>
<keyword evidence="1" id="KW-1133">Transmembrane helix</keyword>
<dbReference type="PANTHER" id="PTHR34475">
    <property type="match status" value="1"/>
</dbReference>
<dbReference type="HOGENOM" id="CLU_047530_3_0_4"/>
<gene>
    <name evidence="3" type="ordered locus">Tmz1t_3391</name>
</gene>
<keyword evidence="1" id="KW-0472">Membrane</keyword>
<dbReference type="PANTHER" id="PTHR34475:SF1">
    <property type="entry name" value="CYTOSKELETON PROTEIN RODZ"/>
    <property type="match status" value="1"/>
</dbReference>
<evidence type="ECO:0000313" key="3">
    <source>
        <dbReference type="EMBL" id="ACR01985.1"/>
    </source>
</evidence>
<evidence type="ECO:0000313" key="4">
    <source>
        <dbReference type="Proteomes" id="UP000002186"/>
    </source>
</evidence>
<sequence>MQSDHLALGAESAASPGARLRRAREARGESVHEAAFAIKLSPRQIEALENDDFAALPGMAFVRGFARNYARYLGLDATPLLDGIEHLAGAGQPDLSPIRNADGDLPAGGGGRRGSFPAGVVVALLLVLLGVGWYFDWFRTEPLPGLELQTEPAPAFMPAPTEGGGAAPATSEPVATPAPLEASAPAAPHASPVAIPAAVGAGVPVTPLAAPASATPPASASAIVSPVVQSPAQAATPVAEEGAGGNRLSFRFGGDSWIEVRDASGTILHSGTNRAGSSRVVQGTPPFRLVVGNSANVVLEQDGKAVDLAAHTRGSVARLTLP</sequence>